<evidence type="ECO:0000313" key="1">
    <source>
        <dbReference type="EMBL" id="EIT86833.1"/>
    </source>
</evidence>
<gene>
    <name evidence="1" type="ORF">A374_04644</name>
</gene>
<dbReference type="AlphaFoldDB" id="I8UJ25"/>
<dbReference type="OrthoDB" id="2971251at2"/>
<comment type="caution">
    <text evidence="1">The sequence shown here is derived from an EMBL/GenBank/DDBJ whole genome shotgun (WGS) entry which is preliminary data.</text>
</comment>
<name>I8UJ25_9BACL</name>
<keyword evidence="2" id="KW-1185">Reference proteome</keyword>
<protein>
    <submittedName>
        <fullName evidence="1">Uncharacterized protein</fullName>
    </submittedName>
</protein>
<accession>I8UJ25</accession>
<sequence length="123" mass="14392">MIENSTNYLFKANHCSIADAHYQIISHFYEHERYLYRNFIISQQGAPYMLYELGITYDAAYQLNICSPHYVSSFLLPLGLNFVYDQLQTTPSNHRSSLITAQALTEQPLHWRTLPTFEEVCIH</sequence>
<dbReference type="EMBL" id="AKKV01000020">
    <property type="protein sequence ID" value="EIT86833.1"/>
    <property type="molecule type" value="Genomic_DNA"/>
</dbReference>
<organism evidence="1 2">
    <name type="scientific">Fictibacillus macauensis ZFHKF-1</name>
    <dbReference type="NCBI Taxonomy" id="1196324"/>
    <lineage>
        <taxon>Bacteria</taxon>
        <taxon>Bacillati</taxon>
        <taxon>Bacillota</taxon>
        <taxon>Bacilli</taxon>
        <taxon>Bacillales</taxon>
        <taxon>Fictibacillaceae</taxon>
        <taxon>Fictibacillus</taxon>
    </lineage>
</organism>
<dbReference type="PATRIC" id="fig|1196324.3.peg.945"/>
<evidence type="ECO:0000313" key="2">
    <source>
        <dbReference type="Proteomes" id="UP000004080"/>
    </source>
</evidence>
<reference evidence="1 2" key="1">
    <citation type="journal article" date="2012" name="J. Bacteriol.">
        <title>Genome of Bacillus macauensis ZFHKF-1, a Long-Chain-Forming Bacterium.</title>
        <authorList>
            <person name="Cai L."/>
            <person name="Zhang T."/>
        </authorList>
    </citation>
    <scope>NUCLEOTIDE SEQUENCE [LARGE SCALE GENOMIC DNA]</scope>
    <source>
        <strain evidence="1 2">ZFHKF-1</strain>
    </source>
</reference>
<dbReference type="RefSeq" id="WP_007201028.1">
    <property type="nucleotide sequence ID" value="NZ_AKKV01000020.1"/>
</dbReference>
<proteinExistence type="predicted"/>
<dbReference type="Proteomes" id="UP000004080">
    <property type="component" value="Unassembled WGS sequence"/>
</dbReference>